<reference evidence="8" key="1">
    <citation type="submission" date="2003-05" db="EMBL/GenBank/DDBJ databases">
        <title>Characterization of the transfer region of the conjugative 60 kb plasmid pBI709.</title>
        <authorList>
            <person name="Battermann A."/>
            <person name="Disque-Kochem C."/>
            <person name="Dreiseikelmann B."/>
        </authorList>
    </citation>
    <scope>NUCLEOTIDE SEQUENCE</scope>
    <source>
        <plasmid evidence="8">pBI709</plasmid>
    </source>
</reference>
<feature type="compositionally biased region" description="Gly residues" evidence="6">
    <location>
        <begin position="169"/>
        <end position="187"/>
    </location>
</feature>
<feature type="compositionally biased region" description="Basic and acidic residues" evidence="6">
    <location>
        <begin position="1"/>
        <end position="27"/>
    </location>
</feature>
<keyword evidence="5 7" id="KW-0472">Membrane</keyword>
<geneLocation type="plasmid" evidence="8">
    <name>pBI709</name>
</geneLocation>
<dbReference type="EMBL" id="AY299015">
    <property type="protein sequence ID" value="AAP57235.1"/>
    <property type="molecule type" value="Genomic_DNA"/>
</dbReference>
<name>Q7X3K9_PSEPU</name>
<dbReference type="Pfam" id="PF03743">
    <property type="entry name" value="TrbI"/>
    <property type="match status" value="1"/>
</dbReference>
<dbReference type="AlphaFoldDB" id="Q7X3K9"/>
<dbReference type="Gene3D" id="2.40.128.260">
    <property type="entry name" value="Type IV secretion system, VirB10/TraB/TrbI"/>
    <property type="match status" value="1"/>
</dbReference>
<keyword evidence="8" id="KW-0614">Plasmid</keyword>
<feature type="compositionally biased region" description="Basic and acidic residues" evidence="6">
    <location>
        <begin position="87"/>
        <end position="98"/>
    </location>
</feature>
<feature type="region of interest" description="Disordered" evidence="6">
    <location>
        <begin position="165"/>
        <end position="198"/>
    </location>
</feature>
<evidence type="ECO:0000256" key="1">
    <source>
        <dbReference type="ARBA" id="ARBA00004167"/>
    </source>
</evidence>
<evidence type="ECO:0000256" key="6">
    <source>
        <dbReference type="SAM" id="MobiDB-lite"/>
    </source>
</evidence>
<proteinExistence type="inferred from homology"/>
<dbReference type="CDD" id="cd16429">
    <property type="entry name" value="VirB10"/>
    <property type="match status" value="1"/>
</dbReference>
<comment type="subcellular location">
    <subcellularLocation>
        <location evidence="1">Membrane</location>
        <topology evidence="1">Single-pass membrane protein</topology>
    </subcellularLocation>
</comment>
<comment type="similarity">
    <text evidence="2">Belongs to the TrbI/VirB10 family.</text>
</comment>
<evidence type="ECO:0000256" key="4">
    <source>
        <dbReference type="ARBA" id="ARBA00022989"/>
    </source>
</evidence>
<protein>
    <submittedName>
        <fullName evidence="8">Putative mating pair formation protein</fullName>
    </submittedName>
</protein>
<keyword evidence="4 7" id="KW-1133">Transmembrane helix</keyword>
<dbReference type="InterPro" id="IPR042217">
    <property type="entry name" value="T4SS_VirB10/TrbI"/>
</dbReference>
<evidence type="ECO:0000256" key="7">
    <source>
        <dbReference type="SAM" id="Phobius"/>
    </source>
</evidence>
<gene>
    <name evidence="8" type="primary">mpfH</name>
</gene>
<feature type="region of interest" description="Disordered" evidence="6">
    <location>
        <begin position="1"/>
        <end position="41"/>
    </location>
</feature>
<evidence type="ECO:0000256" key="2">
    <source>
        <dbReference type="ARBA" id="ARBA00010265"/>
    </source>
</evidence>
<organism evidence="8">
    <name type="scientific">Pseudomonas putida</name>
    <name type="common">Arthrobacter siderocapsulatus</name>
    <dbReference type="NCBI Taxonomy" id="303"/>
    <lineage>
        <taxon>Bacteria</taxon>
        <taxon>Pseudomonadati</taxon>
        <taxon>Pseudomonadota</taxon>
        <taxon>Gammaproteobacteria</taxon>
        <taxon>Pseudomonadales</taxon>
        <taxon>Pseudomonadaceae</taxon>
        <taxon>Pseudomonas</taxon>
    </lineage>
</organism>
<feature type="transmembrane region" description="Helical" evidence="7">
    <location>
        <begin position="44"/>
        <end position="63"/>
    </location>
</feature>
<evidence type="ECO:0000256" key="5">
    <source>
        <dbReference type="ARBA" id="ARBA00023136"/>
    </source>
</evidence>
<evidence type="ECO:0000256" key="3">
    <source>
        <dbReference type="ARBA" id="ARBA00022692"/>
    </source>
</evidence>
<dbReference type="GO" id="GO:0016020">
    <property type="term" value="C:membrane"/>
    <property type="evidence" value="ECO:0007669"/>
    <property type="project" value="UniProtKB-SubCell"/>
</dbReference>
<sequence>MATEDNKQTPEKQVTEKTREDEIREWNESQSNSMLKAKGGSNKATGIALIVATVAGLGFVYWLNNSGDSKATGGLKKEEVVAASPKRVLDPSPKREAAKVSPVSNDGSATPADTPRSVVDRQNQQTGLSEEEKRRQALEMQMELERQKMLAARQRSAIFASAKEDGFKDGAGGQQGGSGSLLGGGNGPSTPTNANDAYAASTFSDGVPVSTGRQLENLEYKVLQGAVIEGVLQPRAVSQLPGQVCVDIQQDVYAAAGRRVMIPWGSTVCGSYNATLRPGQERLFTIWNWLRTPVLPGRPAMEIAINSGGADQLGTAGQGGIVDNHWAQIFGVAAAVSIIGAGASNSGVSSGDQENSSSRYRSEVQEAAADSAQTILGRYANIQPTLTVPHGSRVVIYLQRDLDFSSHFKKEIEHASNGGVTYIQ</sequence>
<feature type="region of interest" description="Disordered" evidence="6">
    <location>
        <begin position="85"/>
        <end position="134"/>
    </location>
</feature>
<accession>Q7X3K9</accession>
<feature type="region of interest" description="Disordered" evidence="6">
    <location>
        <begin position="345"/>
        <end position="364"/>
    </location>
</feature>
<keyword evidence="3 7" id="KW-0812">Transmembrane</keyword>
<evidence type="ECO:0000313" key="8">
    <source>
        <dbReference type="EMBL" id="AAP57235.1"/>
    </source>
</evidence>
<dbReference type="InterPro" id="IPR005498">
    <property type="entry name" value="T4SS_VirB10/TraB/TrbI"/>
</dbReference>